<dbReference type="SUPFAM" id="SSF47226">
    <property type="entry name" value="Histidine-containing phosphotransfer domain, HPT domain"/>
    <property type="match status" value="1"/>
</dbReference>
<dbReference type="Proteomes" id="UP000219439">
    <property type="component" value="Unassembled WGS sequence"/>
</dbReference>
<dbReference type="RefSeq" id="WP_097152974.1">
    <property type="nucleotide sequence ID" value="NZ_OBEL01000001.1"/>
</dbReference>
<dbReference type="GO" id="GO:0000160">
    <property type="term" value="P:phosphorelay signal transduction system"/>
    <property type="evidence" value="ECO:0007669"/>
    <property type="project" value="UniProtKB-KW"/>
</dbReference>
<reference evidence="3 4" key="1">
    <citation type="submission" date="2017-09" db="EMBL/GenBank/DDBJ databases">
        <authorList>
            <person name="Ehlers B."/>
            <person name="Leendertz F.H."/>
        </authorList>
    </citation>
    <scope>NUCLEOTIDE SEQUENCE [LARGE SCALE GENOMIC DNA]</scope>
    <source>
        <strain evidence="3 4">DSM 18289</strain>
    </source>
</reference>
<dbReference type="InterPro" id="IPR008207">
    <property type="entry name" value="Sig_transdc_His_kin_Hpt_dom"/>
</dbReference>
<proteinExistence type="predicted"/>
<dbReference type="Pfam" id="PF01627">
    <property type="entry name" value="Hpt"/>
    <property type="match status" value="1"/>
</dbReference>
<gene>
    <name evidence="3" type="ORF">SAMN06265368_1866</name>
</gene>
<organism evidence="3 4">
    <name type="scientific">Cohaesibacter gelatinilyticus</name>
    <dbReference type="NCBI Taxonomy" id="372072"/>
    <lineage>
        <taxon>Bacteria</taxon>
        <taxon>Pseudomonadati</taxon>
        <taxon>Pseudomonadota</taxon>
        <taxon>Alphaproteobacteria</taxon>
        <taxon>Hyphomicrobiales</taxon>
        <taxon>Cohaesibacteraceae</taxon>
    </lineage>
</organism>
<evidence type="ECO:0000313" key="4">
    <source>
        <dbReference type="Proteomes" id="UP000219439"/>
    </source>
</evidence>
<feature type="domain" description="HPt" evidence="2">
    <location>
        <begin position="27"/>
        <end position="89"/>
    </location>
</feature>
<keyword evidence="4" id="KW-1185">Reference proteome</keyword>
<sequence>MSDVIDVIDWAHLERQTMGEAEIARDVLQLFVQHLDEALQYMTIEDVELAAKVHKLKGSARGVGAWNVAEIADRFVQSQADVTVDLEDLKLAMRVAKGAALNKLSSF</sequence>
<evidence type="ECO:0000256" key="1">
    <source>
        <dbReference type="ARBA" id="ARBA00023012"/>
    </source>
</evidence>
<name>A0A285NHD6_9HYPH</name>
<evidence type="ECO:0000259" key="2">
    <source>
        <dbReference type="Pfam" id="PF01627"/>
    </source>
</evidence>
<protein>
    <submittedName>
        <fullName evidence="3">HPt (Histidine-containing phosphotransfer) domain-containing protein</fullName>
    </submittedName>
</protein>
<dbReference type="InterPro" id="IPR036641">
    <property type="entry name" value="HPT_dom_sf"/>
</dbReference>
<dbReference type="Gene3D" id="1.20.120.160">
    <property type="entry name" value="HPT domain"/>
    <property type="match status" value="1"/>
</dbReference>
<evidence type="ECO:0000313" key="3">
    <source>
        <dbReference type="EMBL" id="SNZ08904.1"/>
    </source>
</evidence>
<dbReference type="AlphaFoldDB" id="A0A285NHD6"/>
<dbReference type="EMBL" id="OBEL01000001">
    <property type="protein sequence ID" value="SNZ08904.1"/>
    <property type="molecule type" value="Genomic_DNA"/>
</dbReference>
<dbReference type="GO" id="GO:0004672">
    <property type="term" value="F:protein kinase activity"/>
    <property type="evidence" value="ECO:0007669"/>
    <property type="project" value="UniProtKB-ARBA"/>
</dbReference>
<dbReference type="OrthoDB" id="8454588at2"/>
<accession>A0A285NHD6</accession>
<keyword evidence="1" id="KW-0902">Two-component regulatory system</keyword>